<accession>A0ABN8RN66</accession>
<comment type="caution">
    <text evidence="3">The sequence shown here is derived from an EMBL/GenBank/DDBJ whole genome shotgun (WGS) entry which is preliminary data.</text>
</comment>
<evidence type="ECO:0000256" key="1">
    <source>
        <dbReference type="SAM" id="MobiDB-lite"/>
    </source>
</evidence>
<name>A0ABN8RN66_9CNID</name>
<keyword evidence="2" id="KW-0732">Signal</keyword>
<feature type="compositionally biased region" description="Basic and acidic residues" evidence="1">
    <location>
        <begin position="56"/>
        <end position="67"/>
    </location>
</feature>
<evidence type="ECO:0000313" key="4">
    <source>
        <dbReference type="Proteomes" id="UP001159427"/>
    </source>
</evidence>
<evidence type="ECO:0000256" key="2">
    <source>
        <dbReference type="SAM" id="SignalP"/>
    </source>
</evidence>
<reference evidence="3 4" key="1">
    <citation type="submission" date="2022-05" db="EMBL/GenBank/DDBJ databases">
        <authorList>
            <consortium name="Genoscope - CEA"/>
            <person name="William W."/>
        </authorList>
    </citation>
    <scope>NUCLEOTIDE SEQUENCE [LARGE SCALE GENOMIC DNA]</scope>
</reference>
<gene>
    <name evidence="3" type="ORF">PEVE_00012010</name>
</gene>
<protein>
    <submittedName>
        <fullName evidence="3">Uncharacterized protein</fullName>
    </submittedName>
</protein>
<organism evidence="3 4">
    <name type="scientific">Porites evermanni</name>
    <dbReference type="NCBI Taxonomy" id="104178"/>
    <lineage>
        <taxon>Eukaryota</taxon>
        <taxon>Metazoa</taxon>
        <taxon>Cnidaria</taxon>
        <taxon>Anthozoa</taxon>
        <taxon>Hexacorallia</taxon>
        <taxon>Scleractinia</taxon>
        <taxon>Fungiina</taxon>
        <taxon>Poritidae</taxon>
        <taxon>Porites</taxon>
    </lineage>
</organism>
<dbReference type="Proteomes" id="UP001159427">
    <property type="component" value="Unassembled WGS sequence"/>
</dbReference>
<dbReference type="Pfam" id="PF01391">
    <property type="entry name" value="Collagen"/>
    <property type="match status" value="1"/>
</dbReference>
<dbReference type="InterPro" id="IPR008160">
    <property type="entry name" value="Collagen"/>
</dbReference>
<keyword evidence="4" id="KW-1185">Reference proteome</keyword>
<proteinExistence type="predicted"/>
<feature type="chain" id="PRO_5046533595" evidence="2">
    <location>
        <begin position="22"/>
        <end position="143"/>
    </location>
</feature>
<feature type="region of interest" description="Disordered" evidence="1">
    <location>
        <begin position="38"/>
        <end position="77"/>
    </location>
</feature>
<evidence type="ECO:0000313" key="3">
    <source>
        <dbReference type="EMBL" id="CAH3178896.1"/>
    </source>
</evidence>
<feature type="signal peptide" evidence="2">
    <location>
        <begin position="1"/>
        <end position="21"/>
    </location>
</feature>
<dbReference type="EMBL" id="CALNXI010001879">
    <property type="protein sequence ID" value="CAH3178896.1"/>
    <property type="molecule type" value="Genomic_DNA"/>
</dbReference>
<sequence>MEVRGVVGCFLFYLLISSKYSTDNASSIAKNSRTCLQGPPGLPGRNGVNGHNGLPGRDRRDGAKGERGVAGPPGSQLTQPRKWLIRWAPHYFNQLSSQCRWKPETQTRAFKDRLASLDVTESMDITGYQAATGEMVLKVKTAW</sequence>